<dbReference type="SUPFAM" id="SSF53187">
    <property type="entry name" value="Zn-dependent exopeptidases"/>
    <property type="match status" value="1"/>
</dbReference>
<organism evidence="4 5">
    <name type="scientific">Leptotrichia wadei</name>
    <dbReference type="NCBI Taxonomy" id="157687"/>
    <lineage>
        <taxon>Bacteria</taxon>
        <taxon>Fusobacteriati</taxon>
        <taxon>Fusobacteriota</taxon>
        <taxon>Fusobacteriia</taxon>
        <taxon>Fusobacteriales</taxon>
        <taxon>Leptotrichiaceae</taxon>
        <taxon>Leptotrichia</taxon>
    </lineage>
</organism>
<feature type="binding site" evidence="2">
    <location>
        <position position="158"/>
    </location>
    <ligand>
        <name>Mn(2+)</name>
        <dbReference type="ChEBI" id="CHEBI:29035"/>
        <label>2</label>
    </ligand>
</feature>
<dbReference type="Gene3D" id="3.30.70.360">
    <property type="match status" value="1"/>
</dbReference>
<dbReference type="PANTHER" id="PTHR11014">
    <property type="entry name" value="PEPTIDASE M20 FAMILY MEMBER"/>
    <property type="match status" value="1"/>
</dbReference>
<keyword evidence="1 4" id="KW-0378">Hydrolase</keyword>
<comment type="cofactor">
    <cofactor evidence="2">
        <name>Mn(2+)</name>
        <dbReference type="ChEBI" id="CHEBI:29035"/>
    </cofactor>
    <text evidence="2">The Mn(2+) ion enhances activity.</text>
</comment>
<accession>A0A7U6LBZ3</accession>
<dbReference type="AlphaFoldDB" id="A0A7U6LBZ3"/>
<evidence type="ECO:0000256" key="1">
    <source>
        <dbReference type="ARBA" id="ARBA00022801"/>
    </source>
</evidence>
<dbReference type="InterPro" id="IPR017439">
    <property type="entry name" value="Amidohydrolase"/>
</dbReference>
<reference evidence="4 5" key="1">
    <citation type="submission" date="2019-07" db="EMBL/GenBank/DDBJ databases">
        <title>Complete Genome Sequence of Leptotrichia wadei Strain JCM16777.</title>
        <authorList>
            <person name="Watanabe S."/>
            <person name="Cui L."/>
        </authorList>
    </citation>
    <scope>NUCLEOTIDE SEQUENCE [LARGE SCALE GENOMIC DNA]</scope>
    <source>
        <strain evidence="4 5">JCM16777</strain>
    </source>
</reference>
<dbReference type="RefSeq" id="WP_018498984.1">
    <property type="nucleotide sequence ID" value="NZ_AP019829.2"/>
</dbReference>
<evidence type="ECO:0000313" key="5">
    <source>
        <dbReference type="Proteomes" id="UP000321943"/>
    </source>
</evidence>
<dbReference type="GeneID" id="84805154"/>
<name>A0A7U6LBZ3_9FUSO</name>
<proteinExistence type="predicted"/>
<dbReference type="GO" id="GO:0050118">
    <property type="term" value="F:N-acetyldiaminopimelate deacetylase activity"/>
    <property type="evidence" value="ECO:0007669"/>
    <property type="project" value="UniProtKB-ARBA"/>
</dbReference>
<dbReference type="Proteomes" id="UP000321943">
    <property type="component" value="Chromosome"/>
</dbReference>
<dbReference type="InterPro" id="IPR011650">
    <property type="entry name" value="Peptidase_M20_dimer"/>
</dbReference>
<feature type="binding site" evidence="2">
    <location>
        <position position="100"/>
    </location>
    <ligand>
        <name>Mn(2+)</name>
        <dbReference type="ChEBI" id="CHEBI:29035"/>
        <label>2</label>
    </ligand>
</feature>
<dbReference type="GO" id="GO:0019877">
    <property type="term" value="P:diaminopimelate biosynthetic process"/>
    <property type="evidence" value="ECO:0007669"/>
    <property type="project" value="UniProtKB-ARBA"/>
</dbReference>
<dbReference type="PANTHER" id="PTHR11014:SF63">
    <property type="entry name" value="METALLOPEPTIDASE, PUTATIVE (AFU_ORTHOLOGUE AFUA_6G09600)-RELATED"/>
    <property type="match status" value="1"/>
</dbReference>
<dbReference type="NCBIfam" id="TIGR01891">
    <property type="entry name" value="amidohydrolases"/>
    <property type="match status" value="1"/>
</dbReference>
<dbReference type="Gene3D" id="3.40.630.10">
    <property type="entry name" value="Zn peptidases"/>
    <property type="match status" value="1"/>
</dbReference>
<dbReference type="InterPro" id="IPR036264">
    <property type="entry name" value="Bact_exopeptidase_dim_dom"/>
</dbReference>
<feature type="binding site" evidence="2">
    <location>
        <position position="98"/>
    </location>
    <ligand>
        <name>Mn(2+)</name>
        <dbReference type="ChEBI" id="CHEBI:29035"/>
        <label>2</label>
    </ligand>
</feature>
<dbReference type="Pfam" id="PF01546">
    <property type="entry name" value="Peptidase_M20"/>
    <property type="match status" value="1"/>
</dbReference>
<feature type="domain" description="Peptidase M20 dimerisation" evidence="3">
    <location>
        <begin position="181"/>
        <end position="271"/>
    </location>
</feature>
<dbReference type="EMBL" id="AP019829">
    <property type="protein sequence ID" value="BBM43588.1"/>
    <property type="molecule type" value="Genomic_DNA"/>
</dbReference>
<feature type="binding site" evidence="2">
    <location>
        <position position="350"/>
    </location>
    <ligand>
        <name>Mn(2+)</name>
        <dbReference type="ChEBI" id="CHEBI:29035"/>
        <label>2</label>
    </ligand>
</feature>
<feature type="binding site" evidence="2">
    <location>
        <position position="134"/>
    </location>
    <ligand>
        <name>Mn(2+)</name>
        <dbReference type="ChEBI" id="CHEBI:29035"/>
        <label>2</label>
    </ligand>
</feature>
<dbReference type="PIRSF" id="PIRSF005962">
    <property type="entry name" value="Pept_M20D_amidohydro"/>
    <property type="match status" value="1"/>
</dbReference>
<dbReference type="InterPro" id="IPR002933">
    <property type="entry name" value="Peptidase_M20"/>
</dbReference>
<evidence type="ECO:0000256" key="2">
    <source>
        <dbReference type="PIRSR" id="PIRSR005962-1"/>
    </source>
</evidence>
<protein>
    <submittedName>
        <fullName evidence="4">Amidohydrolase</fullName>
    </submittedName>
</protein>
<dbReference type="Pfam" id="PF07687">
    <property type="entry name" value="M20_dimer"/>
    <property type="match status" value="1"/>
</dbReference>
<evidence type="ECO:0000313" key="4">
    <source>
        <dbReference type="EMBL" id="BBM43588.1"/>
    </source>
</evidence>
<dbReference type="GO" id="GO:0046872">
    <property type="term" value="F:metal ion binding"/>
    <property type="evidence" value="ECO:0007669"/>
    <property type="project" value="UniProtKB-KW"/>
</dbReference>
<evidence type="ECO:0000259" key="3">
    <source>
        <dbReference type="Pfam" id="PF07687"/>
    </source>
</evidence>
<dbReference type="FunFam" id="3.30.70.360:FF:000001">
    <property type="entry name" value="N-acetyldiaminopimelate deacetylase"/>
    <property type="match status" value="1"/>
</dbReference>
<dbReference type="SUPFAM" id="SSF55031">
    <property type="entry name" value="Bacterial exopeptidase dimerisation domain"/>
    <property type="match status" value="1"/>
</dbReference>
<sequence length="387" mass="43194">MKTIENLQEILEKEFKWFHQHPELSLEEYETTRRIKEILKRENIEILDVPLKTGVVAVIRGQESGPVVAIRGDIDALPVYEETNLSYKSEVDGKMHACGHDYHLTSIIGTTLLLRDNADKIKGTVKLVFQPAEEVFAGALQIMESGVLDDVELIFGIHCTINFPVGTVGIREGSVSAAVDRFKIELKGFGTHAAHPELGKDPIVAGSALVNSLQTIVSRNIDPFSVGLVSITHFSAGNTWNVIPEKAFIEGTVRTLDKEQRKFIKERVIDMTKYISSTYQVNPEIEWITGPPAANNDKKWSEFAKKVALDRKLAVEPSSDTLGGEDFAFYQEKIKGVFIHIGTDESYPNHHPKFKINPKALSLTSEFLSDLLIKVTNEIRKGGENKK</sequence>
<gene>
    <name evidence="4" type="ORF">JCM16777_1851</name>
</gene>
<keyword evidence="2" id="KW-0479">Metal-binding</keyword>
<dbReference type="KEGG" id="lwd:JCM16777_1851"/>
<keyword evidence="2" id="KW-0464">Manganese</keyword>